<dbReference type="Pfam" id="PF12903">
    <property type="entry name" value="DUF3830"/>
    <property type="match status" value="1"/>
</dbReference>
<comment type="caution">
    <text evidence="1">The sequence shown here is derived from an EMBL/GenBank/DDBJ whole genome shotgun (WGS) entry which is preliminary data.</text>
</comment>
<gene>
    <name evidence="1" type="ORF">EJC49_20990</name>
</gene>
<accession>A0A3S0A454</accession>
<dbReference type="InterPro" id="IPR024532">
    <property type="entry name" value="DUF3830"/>
</dbReference>
<sequence>MSERKLYIKFLEADVTGIISLYEDVAPKTCDAIWGALHQPIQWPALHASFTGPEIMMGLPESAQTFDPKSLGPENITSFPAPGELLWFYQPKNYFKMDPDEFWEIGLVYGEGARTAGPTGWTAPNFWGKVTENFDAVVQQCRVIRRKGERMVELGRVK</sequence>
<name>A0A3S0A454_9HYPH</name>
<dbReference type="Proteomes" id="UP000278398">
    <property type="component" value="Unassembled WGS sequence"/>
</dbReference>
<evidence type="ECO:0000313" key="2">
    <source>
        <dbReference type="Proteomes" id="UP000278398"/>
    </source>
</evidence>
<dbReference type="AlphaFoldDB" id="A0A3S0A454"/>
<dbReference type="RefSeq" id="WP_126701882.1">
    <property type="nucleotide sequence ID" value="NZ_RWKW01000093.1"/>
</dbReference>
<dbReference type="OrthoDB" id="8479268at2"/>
<protein>
    <submittedName>
        <fullName evidence="1">DUF3830 family protein</fullName>
    </submittedName>
</protein>
<keyword evidence="2" id="KW-1185">Reference proteome</keyword>
<proteinExistence type="predicted"/>
<reference evidence="1 2" key="1">
    <citation type="submission" date="2018-12" db="EMBL/GenBank/DDBJ databases">
        <title>Mesorhizobium carbonis sp. nov., isolated from coal mine water.</title>
        <authorList>
            <person name="Xin W."/>
            <person name="Xu Z."/>
            <person name="Xiang F."/>
            <person name="Zhang J."/>
            <person name="Xi L."/>
            <person name="Liu J."/>
        </authorList>
    </citation>
    <scope>NUCLEOTIDE SEQUENCE [LARGE SCALE GENOMIC DNA]</scope>
    <source>
        <strain evidence="1 2">B2.3</strain>
    </source>
</reference>
<dbReference type="Gene3D" id="2.40.100.20">
    <property type="match status" value="1"/>
</dbReference>
<organism evidence="1 2">
    <name type="scientific">Aquibium carbonis</name>
    <dbReference type="NCBI Taxonomy" id="2495581"/>
    <lineage>
        <taxon>Bacteria</taxon>
        <taxon>Pseudomonadati</taxon>
        <taxon>Pseudomonadota</taxon>
        <taxon>Alphaproteobacteria</taxon>
        <taxon>Hyphomicrobiales</taxon>
        <taxon>Phyllobacteriaceae</taxon>
        <taxon>Aquibium</taxon>
    </lineage>
</organism>
<dbReference type="EMBL" id="RWKW01000093">
    <property type="protein sequence ID" value="RST84413.1"/>
    <property type="molecule type" value="Genomic_DNA"/>
</dbReference>
<evidence type="ECO:0000313" key="1">
    <source>
        <dbReference type="EMBL" id="RST84413.1"/>
    </source>
</evidence>